<evidence type="ECO:0000313" key="3">
    <source>
        <dbReference type="Proteomes" id="UP000640052"/>
    </source>
</evidence>
<dbReference type="RefSeq" id="WP_204040111.1">
    <property type="nucleotide sequence ID" value="NZ_BOOA01000009.1"/>
</dbReference>
<evidence type="ECO:0000313" key="2">
    <source>
        <dbReference type="EMBL" id="GIH23300.1"/>
    </source>
</evidence>
<sequence>MQKFATPQPITAELYVPAGRVRIIAGDRAETVVNVRPSDAANGHDVKAAAQTAVELVGGVLKVKAPKAPRLGRCGSVEIAVELPAGSAIDGRGMAADFHAEGRLGGAKVHTAKGDISLGQADGPVSADTAQGDIHVAEAISGVFELSTSAGQIEVGVAEGVSAGLRATTTYGTLHDHRKKFDGPVNAVDIRATTSYGDIVVR</sequence>
<organism evidence="2 3">
    <name type="scientific">Acrocarpospora phusangensis</name>
    <dbReference type="NCBI Taxonomy" id="1070424"/>
    <lineage>
        <taxon>Bacteria</taxon>
        <taxon>Bacillati</taxon>
        <taxon>Actinomycetota</taxon>
        <taxon>Actinomycetes</taxon>
        <taxon>Streptosporangiales</taxon>
        <taxon>Streptosporangiaceae</taxon>
        <taxon>Acrocarpospora</taxon>
    </lineage>
</organism>
<reference evidence="2" key="1">
    <citation type="submission" date="2021-01" db="EMBL/GenBank/DDBJ databases">
        <title>Whole genome shotgun sequence of Acrocarpospora phusangensis NBRC 108782.</title>
        <authorList>
            <person name="Komaki H."/>
            <person name="Tamura T."/>
        </authorList>
    </citation>
    <scope>NUCLEOTIDE SEQUENCE</scope>
    <source>
        <strain evidence="2">NBRC 108782</strain>
    </source>
</reference>
<comment type="caution">
    <text evidence="2">The sequence shown here is derived from an EMBL/GenBank/DDBJ whole genome shotgun (WGS) entry which is preliminary data.</text>
</comment>
<evidence type="ECO:0000259" key="1">
    <source>
        <dbReference type="Pfam" id="PF13349"/>
    </source>
</evidence>
<name>A0A919UP53_9ACTN</name>
<proteinExistence type="predicted"/>
<keyword evidence="3" id="KW-1185">Reference proteome</keyword>
<accession>A0A919UP53</accession>
<gene>
    <name evidence="2" type="ORF">Aph01nite_16100</name>
</gene>
<dbReference type="EMBL" id="BOOA01000009">
    <property type="protein sequence ID" value="GIH23300.1"/>
    <property type="molecule type" value="Genomic_DNA"/>
</dbReference>
<dbReference type="InterPro" id="IPR025164">
    <property type="entry name" value="Toastrack_DUF4097"/>
</dbReference>
<protein>
    <recommendedName>
        <fullName evidence="1">DUF4097 domain-containing protein</fullName>
    </recommendedName>
</protein>
<dbReference type="Pfam" id="PF13349">
    <property type="entry name" value="DUF4097"/>
    <property type="match status" value="1"/>
</dbReference>
<dbReference type="Proteomes" id="UP000640052">
    <property type="component" value="Unassembled WGS sequence"/>
</dbReference>
<feature type="domain" description="DUF4097" evidence="1">
    <location>
        <begin position="107"/>
        <end position="178"/>
    </location>
</feature>
<dbReference type="AlphaFoldDB" id="A0A919UP53"/>